<keyword evidence="6" id="KW-0229">DNA integration</keyword>
<keyword evidence="8" id="KW-0548">Nucleotidyltransferase</keyword>
<gene>
    <name evidence="13" type="ORF">Tco_0748906</name>
</gene>
<dbReference type="Gene3D" id="3.30.420.10">
    <property type="entry name" value="Ribonuclease H-like superfamily/Ribonuclease H"/>
    <property type="match status" value="1"/>
</dbReference>
<evidence type="ECO:0000256" key="5">
    <source>
        <dbReference type="ARBA" id="ARBA00022842"/>
    </source>
</evidence>
<dbReference type="InterPro" id="IPR056924">
    <property type="entry name" value="SH3_Tf2-1"/>
</dbReference>
<keyword evidence="10" id="KW-0233">DNA recombination</keyword>
<dbReference type="Proteomes" id="UP001151760">
    <property type="component" value="Unassembled WGS sequence"/>
</dbReference>
<evidence type="ECO:0000256" key="2">
    <source>
        <dbReference type="ARBA" id="ARBA00022723"/>
    </source>
</evidence>
<dbReference type="Pfam" id="PF00665">
    <property type="entry name" value="rve"/>
    <property type="match status" value="1"/>
</dbReference>
<dbReference type="Gene3D" id="1.10.340.70">
    <property type="match status" value="1"/>
</dbReference>
<keyword evidence="9" id="KW-0238">DNA-binding</keyword>
<keyword evidence="7" id="KW-0695">RNA-directed DNA polymerase</keyword>
<keyword evidence="1" id="KW-0645">Protease</keyword>
<proteinExistence type="predicted"/>
<dbReference type="Pfam" id="PF24626">
    <property type="entry name" value="SH3_Tf2-1"/>
    <property type="match status" value="1"/>
</dbReference>
<keyword evidence="2" id="KW-0479">Metal-binding</keyword>
<dbReference type="Pfam" id="PF17921">
    <property type="entry name" value="Integrase_H2C2"/>
    <property type="match status" value="1"/>
</dbReference>
<dbReference type="SUPFAM" id="SSF53098">
    <property type="entry name" value="Ribonuclease H-like"/>
    <property type="match status" value="1"/>
</dbReference>
<dbReference type="EMBL" id="BQNB010010819">
    <property type="protein sequence ID" value="GJS82365.1"/>
    <property type="molecule type" value="Genomic_DNA"/>
</dbReference>
<keyword evidence="14" id="KW-1185">Reference proteome</keyword>
<feature type="compositionally biased region" description="Polar residues" evidence="11">
    <location>
        <begin position="351"/>
        <end position="361"/>
    </location>
</feature>
<evidence type="ECO:0000256" key="1">
    <source>
        <dbReference type="ARBA" id="ARBA00022670"/>
    </source>
</evidence>
<evidence type="ECO:0000256" key="8">
    <source>
        <dbReference type="ARBA" id="ARBA00022932"/>
    </source>
</evidence>
<comment type="caution">
    <text evidence="13">The sequence shown here is derived from an EMBL/GenBank/DDBJ whole genome shotgun (WGS) entry which is preliminary data.</text>
</comment>
<evidence type="ECO:0000256" key="3">
    <source>
        <dbReference type="ARBA" id="ARBA00022750"/>
    </source>
</evidence>
<reference evidence="13" key="1">
    <citation type="journal article" date="2022" name="Int. J. Mol. Sci.">
        <title>Draft Genome of Tanacetum Coccineum: Genomic Comparison of Closely Related Tanacetum-Family Plants.</title>
        <authorList>
            <person name="Yamashiro T."/>
            <person name="Shiraishi A."/>
            <person name="Nakayama K."/>
            <person name="Satake H."/>
        </authorList>
    </citation>
    <scope>NUCLEOTIDE SEQUENCE</scope>
</reference>
<evidence type="ECO:0000256" key="10">
    <source>
        <dbReference type="ARBA" id="ARBA00023172"/>
    </source>
</evidence>
<dbReference type="PROSITE" id="PS50994">
    <property type="entry name" value="INTEGRASE"/>
    <property type="match status" value="1"/>
</dbReference>
<dbReference type="PANTHER" id="PTHR37984:SF5">
    <property type="entry name" value="PROTEIN NYNRIN-LIKE"/>
    <property type="match status" value="1"/>
</dbReference>
<name>A0ABQ4YX95_9ASTR</name>
<keyword evidence="8" id="KW-0808">Transferase</keyword>
<evidence type="ECO:0000256" key="6">
    <source>
        <dbReference type="ARBA" id="ARBA00022908"/>
    </source>
</evidence>
<dbReference type="InterPro" id="IPR036397">
    <property type="entry name" value="RNaseH_sf"/>
</dbReference>
<keyword evidence="8" id="KW-0239">DNA-directed DNA polymerase</keyword>
<accession>A0ABQ4YX95</accession>
<keyword evidence="5" id="KW-0460">Magnesium</keyword>
<dbReference type="InterPro" id="IPR012337">
    <property type="entry name" value="RNaseH-like_sf"/>
</dbReference>
<organism evidence="13 14">
    <name type="scientific">Tanacetum coccineum</name>
    <dbReference type="NCBI Taxonomy" id="301880"/>
    <lineage>
        <taxon>Eukaryota</taxon>
        <taxon>Viridiplantae</taxon>
        <taxon>Streptophyta</taxon>
        <taxon>Embryophyta</taxon>
        <taxon>Tracheophyta</taxon>
        <taxon>Spermatophyta</taxon>
        <taxon>Magnoliopsida</taxon>
        <taxon>eudicotyledons</taxon>
        <taxon>Gunneridae</taxon>
        <taxon>Pentapetalae</taxon>
        <taxon>asterids</taxon>
        <taxon>campanulids</taxon>
        <taxon>Asterales</taxon>
        <taxon>Asteraceae</taxon>
        <taxon>Asteroideae</taxon>
        <taxon>Anthemideae</taxon>
        <taxon>Anthemidinae</taxon>
        <taxon>Tanacetum</taxon>
    </lineage>
</organism>
<evidence type="ECO:0000259" key="12">
    <source>
        <dbReference type="PROSITE" id="PS50994"/>
    </source>
</evidence>
<dbReference type="PANTHER" id="PTHR37984">
    <property type="entry name" value="PROTEIN CBG26694"/>
    <property type="match status" value="1"/>
</dbReference>
<protein>
    <submittedName>
        <fullName evidence="13">Transposon Tf2-1 polyprotein</fullName>
    </submittedName>
</protein>
<evidence type="ECO:0000256" key="9">
    <source>
        <dbReference type="ARBA" id="ARBA00023125"/>
    </source>
</evidence>
<keyword evidence="3" id="KW-0064">Aspartyl protease</keyword>
<evidence type="ECO:0000256" key="4">
    <source>
        <dbReference type="ARBA" id="ARBA00022801"/>
    </source>
</evidence>
<sequence>MQRTLARISATFYWPKMKETVQSFVSQCQVCQQIKPFNRAPQGLLQPLPIPGKIWDCISMDFITHLPLCGGKATVLVVVDRLSKHGHFCPLGQNFTAPQVAEVFIRDIIKLHGFPSSIVSDRDPIFMSSFWKELFKLQGTTLSMSTAYHPQSDGQTEVLNRCLEDYLRCFTSHNPRTWLQYLPLAEWCYNTSWHSAIKMTPFEAIYGRSPPSLLDYIAGTSNVDAVDALLRSRTELISQLQSNIRRAQLRMCNQANAHRTDVEFQVDDWVFVKLQPYRQSSVALRQSHKLSKRFFGPFRIVERIGPVASWQQQHPSEATWEPLEDFCKDFPSFNLEDKVFLDAMGNDASQLSKESRNQINRRSTRVTRMPARLMD</sequence>
<reference evidence="13" key="2">
    <citation type="submission" date="2022-01" db="EMBL/GenBank/DDBJ databases">
        <authorList>
            <person name="Yamashiro T."/>
            <person name="Shiraishi A."/>
            <person name="Satake H."/>
            <person name="Nakayama K."/>
        </authorList>
    </citation>
    <scope>NUCLEOTIDE SEQUENCE</scope>
</reference>
<feature type="domain" description="Integrase catalytic" evidence="12">
    <location>
        <begin position="45"/>
        <end position="209"/>
    </location>
</feature>
<evidence type="ECO:0000313" key="13">
    <source>
        <dbReference type="EMBL" id="GJS82365.1"/>
    </source>
</evidence>
<evidence type="ECO:0000256" key="11">
    <source>
        <dbReference type="SAM" id="MobiDB-lite"/>
    </source>
</evidence>
<evidence type="ECO:0000256" key="7">
    <source>
        <dbReference type="ARBA" id="ARBA00022918"/>
    </source>
</evidence>
<dbReference type="InterPro" id="IPR001584">
    <property type="entry name" value="Integrase_cat-core"/>
</dbReference>
<keyword evidence="4" id="KW-0378">Hydrolase</keyword>
<evidence type="ECO:0000313" key="14">
    <source>
        <dbReference type="Proteomes" id="UP001151760"/>
    </source>
</evidence>
<dbReference type="InterPro" id="IPR041588">
    <property type="entry name" value="Integrase_H2C2"/>
</dbReference>
<dbReference type="InterPro" id="IPR050951">
    <property type="entry name" value="Retrovirus_Pol_polyprotein"/>
</dbReference>
<feature type="region of interest" description="Disordered" evidence="11">
    <location>
        <begin position="351"/>
        <end position="375"/>
    </location>
</feature>